<feature type="transmembrane region" description="Helical" evidence="8">
    <location>
        <begin position="12"/>
        <end position="32"/>
    </location>
</feature>
<accession>A0ABT2WBZ3</accession>
<dbReference type="Proteomes" id="UP001208656">
    <property type="component" value="Unassembled WGS sequence"/>
</dbReference>
<evidence type="ECO:0000256" key="5">
    <source>
        <dbReference type="ARBA" id="ARBA00022692"/>
    </source>
</evidence>
<evidence type="ECO:0000313" key="9">
    <source>
        <dbReference type="EMBL" id="MCU9593197.1"/>
    </source>
</evidence>
<feature type="transmembrane region" description="Helical" evidence="8">
    <location>
        <begin position="115"/>
        <end position="137"/>
    </location>
</feature>
<feature type="transmembrane region" description="Helical" evidence="8">
    <location>
        <begin position="88"/>
        <end position="109"/>
    </location>
</feature>
<feature type="transmembrane region" description="Helical" evidence="8">
    <location>
        <begin position="144"/>
        <end position="165"/>
    </location>
</feature>
<sequence length="367" mass="42291">MKLNVPENRKIAPFYIFYIVTSAQIGMGVLGFQRIIAKDAGADGWISVIVGGIIIQILMFMIYQILNKVNGDWYDIHAYIFGEKLSKVFSLLLVIYACFKTITVIRGYIEIVQVWMFPGFSSFWFGLAFLLLVVYVINGGFRTVVGINVFSMIILFLIIPLYLYTVPYANPSFLSPVFGHSVGEIFNGVKGMSYSYTGYEILLFVYPFLQEPAKSRKWAYLGLLFTTCFYLYLALLTFMFYPEEVLDSLIWASLNMWKIIEMPFVERFDYIGIATWFIVLLPNVCLYLWVAGQMVKRSFAIRLRTSVPIIAGLCLIVLPLLENRTQVHHFINFTGQIGMYLNAIYIPFIFICVFIAWKVKNREKKSN</sequence>
<reference evidence="9 10" key="1">
    <citation type="submission" date="2022-10" db="EMBL/GenBank/DDBJ databases">
        <title>Description of Fervidibacillus gen. nov. in the family Fervidibacillaceae fam. nov. with two species, Fervidibacillus albus sp. nov., and Fervidibacillus halotolerans sp. nov., isolated from tidal flat sediments.</title>
        <authorList>
            <person name="Kwon K.K."/>
            <person name="Yang S.-H."/>
        </authorList>
    </citation>
    <scope>NUCLEOTIDE SEQUENCE [LARGE SCALE GENOMIC DNA]</scope>
    <source>
        <strain evidence="9 10">DSM 23332</strain>
    </source>
</reference>
<gene>
    <name evidence="9" type="ORF">OEV82_01850</name>
</gene>
<dbReference type="InterPro" id="IPR004761">
    <property type="entry name" value="Spore_GerAB"/>
</dbReference>
<evidence type="ECO:0000256" key="3">
    <source>
        <dbReference type="ARBA" id="ARBA00022448"/>
    </source>
</evidence>
<protein>
    <submittedName>
        <fullName evidence="9">Spore germination protein</fullName>
    </submittedName>
</protein>
<evidence type="ECO:0000256" key="1">
    <source>
        <dbReference type="ARBA" id="ARBA00004141"/>
    </source>
</evidence>
<comment type="similarity">
    <text evidence="2">Belongs to the amino acid-polyamine-organocation (APC) superfamily. Spore germination protein (SGP) (TC 2.A.3.9) family.</text>
</comment>
<keyword evidence="3" id="KW-0813">Transport</keyword>
<keyword evidence="6 8" id="KW-1133">Transmembrane helix</keyword>
<evidence type="ECO:0000256" key="2">
    <source>
        <dbReference type="ARBA" id="ARBA00007998"/>
    </source>
</evidence>
<dbReference type="PANTHER" id="PTHR34975">
    <property type="entry name" value="SPORE GERMINATION PROTEIN A2"/>
    <property type="match status" value="1"/>
</dbReference>
<dbReference type="NCBIfam" id="TIGR00912">
    <property type="entry name" value="2A0309"/>
    <property type="match status" value="1"/>
</dbReference>
<keyword evidence="10" id="KW-1185">Reference proteome</keyword>
<feature type="transmembrane region" description="Helical" evidence="8">
    <location>
        <begin position="44"/>
        <end position="67"/>
    </location>
</feature>
<proteinExistence type="inferred from homology"/>
<feature type="transmembrane region" description="Helical" evidence="8">
    <location>
        <begin position="270"/>
        <end position="291"/>
    </location>
</feature>
<feature type="transmembrane region" description="Helical" evidence="8">
    <location>
        <begin position="303"/>
        <end position="321"/>
    </location>
</feature>
<comment type="subcellular location">
    <subcellularLocation>
        <location evidence="1">Membrane</location>
        <topology evidence="1">Multi-pass membrane protein</topology>
    </subcellularLocation>
</comment>
<evidence type="ECO:0000313" key="10">
    <source>
        <dbReference type="Proteomes" id="UP001208656"/>
    </source>
</evidence>
<feature type="transmembrane region" description="Helical" evidence="8">
    <location>
        <begin position="218"/>
        <end position="241"/>
    </location>
</feature>
<dbReference type="EMBL" id="JAOUSE010000003">
    <property type="protein sequence ID" value="MCU9593197.1"/>
    <property type="molecule type" value="Genomic_DNA"/>
</dbReference>
<keyword evidence="5 8" id="KW-0812">Transmembrane</keyword>
<comment type="caution">
    <text evidence="9">The sequence shown here is derived from an EMBL/GenBank/DDBJ whole genome shotgun (WGS) entry which is preliminary data.</text>
</comment>
<evidence type="ECO:0000256" key="7">
    <source>
        <dbReference type="ARBA" id="ARBA00023136"/>
    </source>
</evidence>
<dbReference type="Gene3D" id="1.20.1740.10">
    <property type="entry name" value="Amino acid/polyamine transporter I"/>
    <property type="match status" value="1"/>
</dbReference>
<feature type="transmembrane region" description="Helical" evidence="8">
    <location>
        <begin position="185"/>
        <end position="206"/>
    </location>
</feature>
<evidence type="ECO:0000256" key="8">
    <source>
        <dbReference type="SAM" id="Phobius"/>
    </source>
</evidence>
<organism evidence="9 10">
    <name type="scientific">Pallidibacillus thermolactis</name>
    <dbReference type="NCBI Taxonomy" id="251051"/>
    <lineage>
        <taxon>Bacteria</taxon>
        <taxon>Bacillati</taxon>
        <taxon>Bacillota</taxon>
        <taxon>Bacilli</taxon>
        <taxon>Bacillales</taxon>
        <taxon>Bacillaceae</taxon>
        <taxon>Pallidibacillus</taxon>
    </lineage>
</organism>
<evidence type="ECO:0000256" key="6">
    <source>
        <dbReference type="ARBA" id="ARBA00022989"/>
    </source>
</evidence>
<keyword evidence="4" id="KW-0309">Germination</keyword>
<name>A0ABT2WBZ3_9BACI</name>
<dbReference type="RefSeq" id="WP_263060811.1">
    <property type="nucleotide sequence ID" value="NZ_JAOUSE010000003.1"/>
</dbReference>
<dbReference type="Pfam" id="PF03845">
    <property type="entry name" value="Spore_permease"/>
    <property type="match status" value="1"/>
</dbReference>
<dbReference type="PANTHER" id="PTHR34975:SF2">
    <property type="entry name" value="SPORE GERMINATION PROTEIN A2"/>
    <property type="match status" value="1"/>
</dbReference>
<evidence type="ECO:0000256" key="4">
    <source>
        <dbReference type="ARBA" id="ARBA00022544"/>
    </source>
</evidence>
<keyword evidence="7 8" id="KW-0472">Membrane</keyword>
<feature type="transmembrane region" description="Helical" evidence="8">
    <location>
        <begin position="333"/>
        <end position="357"/>
    </location>
</feature>